<evidence type="ECO:0000256" key="4">
    <source>
        <dbReference type="ARBA" id="ARBA00022801"/>
    </source>
</evidence>
<keyword evidence="3 9" id="KW-0479">Metal-binding</keyword>
<feature type="binding site" evidence="9">
    <location>
        <position position="63"/>
    </location>
    <ligand>
        <name>Mg(2+)</name>
        <dbReference type="ChEBI" id="CHEBI:18420"/>
    </ligand>
</feature>
<dbReference type="PANTHER" id="PTHR10190:SF16">
    <property type="entry name" value="DEVELOPMENTAL PROTEIN EYES ABSENT"/>
    <property type="match status" value="1"/>
</dbReference>
<dbReference type="GO" id="GO:0005634">
    <property type="term" value="C:nucleus"/>
    <property type="evidence" value="ECO:0007669"/>
    <property type="project" value="TreeGrafter"/>
</dbReference>
<dbReference type="AlphaFoldDB" id="A0A9Q0GGL4"/>
<comment type="similarity">
    <text evidence="1">Belongs to the HAD-like hydrolase superfamily. EYA family.</text>
</comment>
<proteinExistence type="inferred from homology"/>
<sequence>MFIEFGLLYTPSSLLAHILFLSLLTCRDRVIMGDNSVVYDKKVEDFAEKPVNQVTNVFVWDMDETLILLKSLLNGAYAKAFNGEKDEQKGVEIGRTWENRILELSDELFFYEEIENYNKPYLDALKEYDDGRDLSDYDFGKDGFGPPYDDDANRRKLAYRHRVIANKYKQGLHNVLDQDKKKMWNELYDLTDEYTDRWLSSGIM</sequence>
<feature type="active site" description="Proton donor" evidence="8">
    <location>
        <position position="63"/>
    </location>
</feature>
<evidence type="ECO:0000256" key="1">
    <source>
        <dbReference type="ARBA" id="ARBA00010501"/>
    </source>
</evidence>
<dbReference type="EMBL" id="JAKUCV010001027">
    <property type="protein sequence ID" value="KAJ4848016.1"/>
    <property type="molecule type" value="Genomic_DNA"/>
</dbReference>
<evidence type="ECO:0000256" key="2">
    <source>
        <dbReference type="ARBA" id="ARBA00013064"/>
    </source>
</evidence>
<comment type="caution">
    <text evidence="11">The sequence shown here is derived from an EMBL/GenBank/DDBJ whole genome shotgun (WGS) entry which is preliminary data.</text>
</comment>
<evidence type="ECO:0000313" key="11">
    <source>
        <dbReference type="EMBL" id="KAJ4848016.1"/>
    </source>
</evidence>
<feature type="active site" description="Nucleophile" evidence="8">
    <location>
        <position position="61"/>
    </location>
</feature>
<keyword evidence="10" id="KW-0732">Signal</keyword>
<keyword evidence="5 9" id="KW-0460">Magnesium</keyword>
<evidence type="ECO:0000256" key="8">
    <source>
        <dbReference type="PIRSR" id="PIRSR628472-1"/>
    </source>
</evidence>
<feature type="binding site" evidence="9">
    <location>
        <position position="61"/>
    </location>
    <ligand>
        <name>Mg(2+)</name>
        <dbReference type="ChEBI" id="CHEBI:18420"/>
    </ligand>
</feature>
<evidence type="ECO:0000256" key="7">
    <source>
        <dbReference type="ARBA" id="ARBA00051722"/>
    </source>
</evidence>
<evidence type="ECO:0000256" key="5">
    <source>
        <dbReference type="ARBA" id="ARBA00022842"/>
    </source>
</evidence>
<comment type="catalytic activity">
    <reaction evidence="7">
        <text>O-phospho-L-tyrosyl-[protein] + H2O = L-tyrosyl-[protein] + phosphate</text>
        <dbReference type="Rhea" id="RHEA:10684"/>
        <dbReference type="Rhea" id="RHEA-COMP:10136"/>
        <dbReference type="Rhea" id="RHEA-COMP:20101"/>
        <dbReference type="ChEBI" id="CHEBI:15377"/>
        <dbReference type="ChEBI" id="CHEBI:43474"/>
        <dbReference type="ChEBI" id="CHEBI:46858"/>
        <dbReference type="ChEBI" id="CHEBI:61978"/>
        <dbReference type="EC" id="3.1.3.48"/>
    </reaction>
</comment>
<dbReference type="PANTHER" id="PTHR10190">
    <property type="entry name" value="EYES ABSENT"/>
    <property type="match status" value="1"/>
</dbReference>
<dbReference type="InterPro" id="IPR038102">
    <property type="entry name" value="EYA_dom_sf"/>
</dbReference>
<protein>
    <recommendedName>
        <fullName evidence="2">protein-tyrosine-phosphatase</fullName>
        <ecNumber evidence="2">3.1.3.48</ecNumber>
    </recommendedName>
</protein>
<reference evidence="11" key="1">
    <citation type="submission" date="2022-02" db="EMBL/GenBank/DDBJ databases">
        <authorList>
            <person name="Henning P.M."/>
            <person name="McCubbin A.G."/>
            <person name="Shore J.S."/>
        </authorList>
    </citation>
    <scope>NUCLEOTIDE SEQUENCE</scope>
    <source>
        <strain evidence="11">F60SS</strain>
        <tissue evidence="11">Leaves</tissue>
    </source>
</reference>
<dbReference type="NCBIfam" id="TIGR01658">
    <property type="entry name" value="EYA-cons_domain"/>
    <property type="match status" value="1"/>
</dbReference>
<evidence type="ECO:0000256" key="3">
    <source>
        <dbReference type="ARBA" id="ARBA00022723"/>
    </source>
</evidence>
<dbReference type="OrthoDB" id="167668at2759"/>
<dbReference type="Gene3D" id="3.40.50.12350">
    <property type="match status" value="1"/>
</dbReference>
<evidence type="ECO:0000256" key="10">
    <source>
        <dbReference type="SAM" id="SignalP"/>
    </source>
</evidence>
<dbReference type="EC" id="3.1.3.48" evidence="2"/>
<gene>
    <name evidence="11" type="ORF">Tsubulata_009346</name>
</gene>
<feature type="signal peptide" evidence="10">
    <location>
        <begin position="1"/>
        <end position="16"/>
    </location>
</feature>
<accession>A0A9Q0GGL4</accession>
<comment type="cofactor">
    <cofactor evidence="9">
        <name>Mg(2+)</name>
        <dbReference type="ChEBI" id="CHEBI:18420"/>
    </cofactor>
    <text evidence="9">Binds 1 Mg(2+) ion per subunit.</text>
</comment>
<dbReference type="GO" id="GO:0045739">
    <property type="term" value="P:positive regulation of DNA repair"/>
    <property type="evidence" value="ECO:0007669"/>
    <property type="project" value="TreeGrafter"/>
</dbReference>
<dbReference type="InterPro" id="IPR006545">
    <property type="entry name" value="EYA_dom"/>
</dbReference>
<evidence type="ECO:0000256" key="9">
    <source>
        <dbReference type="PIRSR" id="PIRSR628472-2"/>
    </source>
</evidence>
<dbReference type="InterPro" id="IPR028472">
    <property type="entry name" value="EYA"/>
</dbReference>
<feature type="chain" id="PRO_5040483476" description="protein-tyrosine-phosphatase" evidence="10">
    <location>
        <begin position="17"/>
        <end position="204"/>
    </location>
</feature>
<organism evidence="11 12">
    <name type="scientific">Turnera subulata</name>
    <dbReference type="NCBI Taxonomy" id="218843"/>
    <lineage>
        <taxon>Eukaryota</taxon>
        <taxon>Viridiplantae</taxon>
        <taxon>Streptophyta</taxon>
        <taxon>Embryophyta</taxon>
        <taxon>Tracheophyta</taxon>
        <taxon>Spermatophyta</taxon>
        <taxon>Magnoliopsida</taxon>
        <taxon>eudicotyledons</taxon>
        <taxon>Gunneridae</taxon>
        <taxon>Pentapetalae</taxon>
        <taxon>rosids</taxon>
        <taxon>fabids</taxon>
        <taxon>Malpighiales</taxon>
        <taxon>Passifloraceae</taxon>
        <taxon>Turnera</taxon>
    </lineage>
</organism>
<dbReference type="Proteomes" id="UP001141552">
    <property type="component" value="Unassembled WGS sequence"/>
</dbReference>
<keyword evidence="4" id="KW-0378">Hydrolase</keyword>
<dbReference type="GO" id="GO:0030154">
    <property type="term" value="P:cell differentiation"/>
    <property type="evidence" value="ECO:0007669"/>
    <property type="project" value="TreeGrafter"/>
</dbReference>
<dbReference type="GO" id="GO:0046872">
    <property type="term" value="F:metal ion binding"/>
    <property type="evidence" value="ECO:0007669"/>
    <property type="project" value="UniProtKB-KW"/>
</dbReference>
<dbReference type="GO" id="GO:0004725">
    <property type="term" value="F:protein tyrosine phosphatase activity"/>
    <property type="evidence" value="ECO:0007669"/>
    <property type="project" value="UniProtKB-EC"/>
</dbReference>
<keyword evidence="12" id="KW-1185">Reference proteome</keyword>
<reference evidence="11" key="2">
    <citation type="journal article" date="2023" name="Plants (Basel)">
        <title>Annotation of the Turnera subulata (Passifloraceae) Draft Genome Reveals the S-Locus Evolved after the Divergence of Turneroideae from Passifloroideae in a Stepwise Manner.</title>
        <authorList>
            <person name="Henning P.M."/>
            <person name="Roalson E.H."/>
            <person name="Mir W."/>
            <person name="McCubbin A.G."/>
            <person name="Shore J.S."/>
        </authorList>
    </citation>
    <scope>NUCLEOTIDE SEQUENCE</scope>
    <source>
        <strain evidence="11">F60SS</strain>
    </source>
</reference>
<evidence type="ECO:0000313" key="12">
    <source>
        <dbReference type="Proteomes" id="UP001141552"/>
    </source>
</evidence>
<name>A0A9Q0GGL4_9ROSI</name>
<evidence type="ECO:0000256" key="6">
    <source>
        <dbReference type="ARBA" id="ARBA00022912"/>
    </source>
</evidence>
<keyword evidence="6" id="KW-0904">Protein phosphatase</keyword>